<feature type="region of interest" description="Disordered" evidence="2">
    <location>
        <begin position="318"/>
        <end position="376"/>
    </location>
</feature>
<name>A0A8H5LRV8_9AGAR</name>
<keyword evidence="4" id="KW-1185">Reference proteome</keyword>
<feature type="compositionally biased region" description="Polar residues" evidence="2">
    <location>
        <begin position="102"/>
        <end position="129"/>
    </location>
</feature>
<organism evidence="3 4">
    <name type="scientific">Collybiopsis confluens</name>
    <dbReference type="NCBI Taxonomy" id="2823264"/>
    <lineage>
        <taxon>Eukaryota</taxon>
        <taxon>Fungi</taxon>
        <taxon>Dikarya</taxon>
        <taxon>Basidiomycota</taxon>
        <taxon>Agaricomycotina</taxon>
        <taxon>Agaricomycetes</taxon>
        <taxon>Agaricomycetidae</taxon>
        <taxon>Agaricales</taxon>
        <taxon>Marasmiineae</taxon>
        <taxon>Omphalotaceae</taxon>
        <taxon>Collybiopsis</taxon>
    </lineage>
</organism>
<comment type="caution">
    <text evidence="3">The sequence shown here is derived from an EMBL/GenBank/DDBJ whole genome shotgun (WGS) entry which is preliminary data.</text>
</comment>
<evidence type="ECO:0000313" key="4">
    <source>
        <dbReference type="Proteomes" id="UP000518752"/>
    </source>
</evidence>
<dbReference type="AlphaFoldDB" id="A0A8H5LRV8"/>
<proteinExistence type="predicted"/>
<feature type="compositionally biased region" description="Polar residues" evidence="2">
    <location>
        <begin position="219"/>
        <end position="233"/>
    </location>
</feature>
<keyword evidence="1" id="KW-0175">Coiled coil</keyword>
<sequence length="376" mass="40095">MPAYVVLVNTLTSLNDRIKKLELEVEAQEQRLPMVKATNKNRSILSIEKKKQQISAFRDQLQTMQAQHALTMSSPLSDVPDMPESQNVALQGKTDMETKTQSVGKESSMQNKSEVNKGIVSSSNVNDGQSGRGVNEYTLGTETEHPGTNDDLMSRPDVRRAMDVLDRAIGLPNAALPRSQNNQLPTGEGLSDEAKGMMLFWRMERAQQNKVSHGAVQDLSPSSNLHVPSSRRSSVAPGSDGRSTRASLSSWLKEQLGVENGRQVLEPGLSSDQHRQSVVPIDTTLHVASATSTMPALIGNTPDAGKSDTLPSRISAGVSTQHAIPPTLPASVDNNTSNTSASTGKTPEAGKPNASQSHAPSCSEQTAAAGLDSVGD</sequence>
<feature type="region of interest" description="Disordered" evidence="2">
    <location>
        <begin position="102"/>
        <end position="154"/>
    </location>
</feature>
<dbReference type="EMBL" id="JAACJN010000144">
    <property type="protein sequence ID" value="KAF5367267.1"/>
    <property type="molecule type" value="Genomic_DNA"/>
</dbReference>
<gene>
    <name evidence="3" type="ORF">D9757_011684</name>
</gene>
<dbReference type="Proteomes" id="UP000518752">
    <property type="component" value="Unassembled WGS sequence"/>
</dbReference>
<feature type="compositionally biased region" description="Polar residues" evidence="2">
    <location>
        <begin position="353"/>
        <end position="366"/>
    </location>
</feature>
<evidence type="ECO:0000256" key="2">
    <source>
        <dbReference type="SAM" id="MobiDB-lite"/>
    </source>
</evidence>
<evidence type="ECO:0000256" key="1">
    <source>
        <dbReference type="SAM" id="Coils"/>
    </source>
</evidence>
<feature type="coiled-coil region" evidence="1">
    <location>
        <begin position="4"/>
        <end position="67"/>
    </location>
</feature>
<protein>
    <submittedName>
        <fullName evidence="3">Uncharacterized protein</fullName>
    </submittedName>
</protein>
<evidence type="ECO:0000313" key="3">
    <source>
        <dbReference type="EMBL" id="KAF5367267.1"/>
    </source>
</evidence>
<feature type="compositionally biased region" description="Basic and acidic residues" evidence="2">
    <location>
        <begin position="142"/>
        <end position="154"/>
    </location>
</feature>
<feature type="compositionally biased region" description="Polar residues" evidence="2">
    <location>
        <begin position="332"/>
        <end position="345"/>
    </location>
</feature>
<reference evidence="3 4" key="1">
    <citation type="journal article" date="2020" name="ISME J.">
        <title>Uncovering the hidden diversity of litter-decomposition mechanisms in mushroom-forming fungi.</title>
        <authorList>
            <person name="Floudas D."/>
            <person name="Bentzer J."/>
            <person name="Ahren D."/>
            <person name="Johansson T."/>
            <person name="Persson P."/>
            <person name="Tunlid A."/>
        </authorList>
    </citation>
    <scope>NUCLEOTIDE SEQUENCE [LARGE SCALE GENOMIC DNA]</scope>
    <source>
        <strain evidence="3 4">CBS 406.79</strain>
    </source>
</reference>
<feature type="region of interest" description="Disordered" evidence="2">
    <location>
        <begin position="211"/>
        <end position="248"/>
    </location>
</feature>
<accession>A0A8H5LRV8</accession>